<gene>
    <name evidence="2" type="ORF">JJB07_03055</name>
</gene>
<keyword evidence="1" id="KW-0051">Antiviral defense</keyword>
<comment type="caution">
    <text evidence="2">The sequence shown here is derived from an EMBL/GenBank/DDBJ whole genome shotgun (WGS) entry which is preliminary data.</text>
</comment>
<dbReference type="RefSeq" id="WP_201631004.1">
    <property type="nucleotide sequence ID" value="NZ_JAEQNB010000001.1"/>
</dbReference>
<protein>
    <submittedName>
        <fullName evidence="2">Nucleotidyltransferase</fullName>
    </submittedName>
</protein>
<sequence length="371" mass="42370">MFNTKNEQLDDLLRRICESLQVTPTMYALAESRYKAVADWLDRWDEPMQLQIYPQGSFRIGTTVKPIKGEEFDLDFVCEFSVPWQSQNPHLVLQKMYNRMKEHGTYQGMVELKRRCIRVNYRNEFHMDILPAFPVDDTGCLKVPDRELGWKDSNPKGYAEWFEEQGTIQKMEFVDKRAEVEPLRGHETAEEKTILAKIVQLIKRHRDVSFEDDLDNAPISIVLTTLAAKHYAGHRSVFQGLLHIVNAISIDIVAVGNGRIQVLNPRNSAEDLSERWDGNRKLYSLFVDFVRKFQNELMSVQHAVGIDAASKLLMSMFGENVTQTALRKQAEAMQNYRTTGKLAVNSKGTLTSAAVVGSTLVKGNTFFGSEE</sequence>
<dbReference type="Proteomes" id="UP000602284">
    <property type="component" value="Unassembled WGS sequence"/>
</dbReference>
<dbReference type="InterPro" id="IPR043519">
    <property type="entry name" value="NT_sf"/>
</dbReference>
<evidence type="ECO:0000313" key="3">
    <source>
        <dbReference type="Proteomes" id="UP000602284"/>
    </source>
</evidence>
<organism evidence="2 3">
    <name type="scientific">Tumebacillus amylolyticus</name>
    <dbReference type="NCBI Taxonomy" id="2801339"/>
    <lineage>
        <taxon>Bacteria</taxon>
        <taxon>Bacillati</taxon>
        <taxon>Bacillota</taxon>
        <taxon>Bacilli</taxon>
        <taxon>Bacillales</taxon>
        <taxon>Alicyclobacillaceae</taxon>
        <taxon>Tumebacillus</taxon>
    </lineage>
</organism>
<evidence type="ECO:0000256" key="1">
    <source>
        <dbReference type="ARBA" id="ARBA00023118"/>
    </source>
</evidence>
<name>A0ABS1J5U1_9BACL</name>
<reference evidence="2 3" key="1">
    <citation type="submission" date="2021-01" db="EMBL/GenBank/DDBJ databases">
        <title>Tumebacillus sp. strain ITR2 16S ribosomal RNA gene Genome sequencing and assembly.</title>
        <authorList>
            <person name="Kang M."/>
        </authorList>
    </citation>
    <scope>NUCLEOTIDE SEQUENCE [LARGE SCALE GENOMIC DNA]</scope>
    <source>
        <strain evidence="2 3">ITR2</strain>
    </source>
</reference>
<accession>A0ABS1J5U1</accession>
<dbReference type="SUPFAM" id="SSF81301">
    <property type="entry name" value="Nucleotidyltransferase"/>
    <property type="match status" value="1"/>
</dbReference>
<dbReference type="InterPro" id="IPR006116">
    <property type="entry name" value="NT_2-5OAS_ClassI-CCAase"/>
</dbReference>
<evidence type="ECO:0000313" key="2">
    <source>
        <dbReference type="EMBL" id="MBL0385619.1"/>
    </source>
</evidence>
<keyword evidence="3" id="KW-1185">Reference proteome</keyword>
<dbReference type="EMBL" id="JAEQNB010000001">
    <property type="protein sequence ID" value="MBL0385619.1"/>
    <property type="molecule type" value="Genomic_DNA"/>
</dbReference>
<dbReference type="Pfam" id="PF18144">
    <property type="entry name" value="SMODS"/>
    <property type="match status" value="1"/>
</dbReference>
<proteinExistence type="predicted"/>
<dbReference type="CDD" id="cd05400">
    <property type="entry name" value="NT_2-5OAS_ClassI-CCAase"/>
    <property type="match status" value="1"/>
</dbReference>